<gene>
    <name evidence="1" type="ORF">SMN809_LOCUS50783</name>
</gene>
<evidence type="ECO:0000313" key="2">
    <source>
        <dbReference type="Proteomes" id="UP000676336"/>
    </source>
</evidence>
<name>A0A8S3C1D1_9BILA</name>
<feature type="non-terminal residue" evidence="1">
    <location>
        <position position="1"/>
    </location>
</feature>
<protein>
    <submittedName>
        <fullName evidence="1">Uncharacterized protein</fullName>
    </submittedName>
</protein>
<dbReference type="AlphaFoldDB" id="A0A8S3C1D1"/>
<feature type="non-terminal residue" evidence="1">
    <location>
        <position position="61"/>
    </location>
</feature>
<reference evidence="1" key="1">
    <citation type="submission" date="2021-02" db="EMBL/GenBank/DDBJ databases">
        <authorList>
            <person name="Nowell W R."/>
        </authorList>
    </citation>
    <scope>NUCLEOTIDE SEQUENCE</scope>
</reference>
<dbReference type="Proteomes" id="UP000676336">
    <property type="component" value="Unassembled WGS sequence"/>
</dbReference>
<proteinExistence type="predicted"/>
<comment type="caution">
    <text evidence="1">The sequence shown here is derived from an EMBL/GenBank/DDBJ whole genome shotgun (WGS) entry which is preliminary data.</text>
</comment>
<accession>A0A8S3C1D1</accession>
<sequence length="61" mass="6593">NKYVFLEDSTLIGTSTGSSTSSTSSNRPQKCYQPIITLTPANSSLSSPLQYRRSEAFSISS</sequence>
<organism evidence="1 2">
    <name type="scientific">Rotaria magnacalcarata</name>
    <dbReference type="NCBI Taxonomy" id="392030"/>
    <lineage>
        <taxon>Eukaryota</taxon>
        <taxon>Metazoa</taxon>
        <taxon>Spiralia</taxon>
        <taxon>Gnathifera</taxon>
        <taxon>Rotifera</taxon>
        <taxon>Eurotatoria</taxon>
        <taxon>Bdelloidea</taxon>
        <taxon>Philodinida</taxon>
        <taxon>Philodinidae</taxon>
        <taxon>Rotaria</taxon>
    </lineage>
</organism>
<evidence type="ECO:0000313" key="1">
    <source>
        <dbReference type="EMBL" id="CAF4880227.1"/>
    </source>
</evidence>
<dbReference type="EMBL" id="CAJOBI010168646">
    <property type="protein sequence ID" value="CAF4880227.1"/>
    <property type="molecule type" value="Genomic_DNA"/>
</dbReference>